<dbReference type="Gene3D" id="3.30.497.10">
    <property type="entry name" value="Antithrombin, subunit I, domain 2"/>
    <property type="match status" value="1"/>
</dbReference>
<accession>A0A1W7R7B4</accession>
<feature type="chain" id="PRO_5013162376" evidence="5">
    <location>
        <begin position="18"/>
        <end position="387"/>
    </location>
</feature>
<organism evidence="7">
    <name type="scientific">Aedes albopictus</name>
    <name type="common">Asian tiger mosquito</name>
    <name type="synonym">Stegomyia albopicta</name>
    <dbReference type="NCBI Taxonomy" id="7160"/>
    <lineage>
        <taxon>Eukaryota</taxon>
        <taxon>Metazoa</taxon>
        <taxon>Ecdysozoa</taxon>
        <taxon>Arthropoda</taxon>
        <taxon>Hexapoda</taxon>
        <taxon>Insecta</taxon>
        <taxon>Pterygota</taxon>
        <taxon>Neoptera</taxon>
        <taxon>Endopterygota</taxon>
        <taxon>Diptera</taxon>
        <taxon>Nematocera</taxon>
        <taxon>Culicoidea</taxon>
        <taxon>Culicidae</taxon>
        <taxon>Culicinae</taxon>
        <taxon>Aedini</taxon>
        <taxon>Aedes</taxon>
        <taxon>Stegomyia</taxon>
    </lineage>
</organism>
<keyword evidence="2" id="KW-0646">Protease inhibitor</keyword>
<reference evidence="7" key="1">
    <citation type="submission" date="2016-03" db="EMBL/GenBank/DDBJ databases">
        <title>RNAseq analyses of the sensorial organs of adult female Aedes albopictus.</title>
        <authorList>
            <person name="Fabrizio L."/>
            <person name="Ribeiro J.M."/>
            <person name="Arca B."/>
        </authorList>
    </citation>
    <scope>NUCLEOTIDE SEQUENCE</scope>
</reference>
<evidence type="ECO:0000256" key="1">
    <source>
        <dbReference type="ARBA" id="ARBA00009500"/>
    </source>
</evidence>
<dbReference type="SMART" id="SM00093">
    <property type="entry name" value="SERPIN"/>
    <property type="match status" value="1"/>
</dbReference>
<evidence type="ECO:0000256" key="3">
    <source>
        <dbReference type="ARBA" id="ARBA00022900"/>
    </source>
</evidence>
<dbReference type="VEuPathDB" id="VectorBase:AALFPA_063353"/>
<dbReference type="InterPro" id="IPR000215">
    <property type="entry name" value="Serpin_fam"/>
</dbReference>
<proteinExistence type="inferred from homology"/>
<dbReference type="EMBL" id="GEHC01000613">
    <property type="protein sequence ID" value="JAV47032.1"/>
    <property type="molecule type" value="Transcribed_RNA"/>
</dbReference>
<name>A0A1W7R7B4_AEDAL</name>
<evidence type="ECO:0000313" key="7">
    <source>
        <dbReference type="EMBL" id="JAV47032.1"/>
    </source>
</evidence>
<evidence type="ECO:0000256" key="5">
    <source>
        <dbReference type="SAM" id="SignalP"/>
    </source>
</evidence>
<protein>
    <submittedName>
        <fullName evidence="7">Putative serine proteinase inhibitor</fullName>
    </submittedName>
</protein>
<feature type="domain" description="Serpin" evidence="6">
    <location>
        <begin position="31"/>
        <end position="385"/>
    </location>
</feature>
<sequence>MKWVIISVFYVIGSISADLSEFSTSTTSFTCDFFKQVFNPSENVVISPISIQTSLSMFYPLAGNKVSPDMQRLLYLPADKNQATSNLRNFVQSLDKQTNVGSSTFKMLSKVYHVDAELKPQVTPLFKETFRAEIELADFNDQAKVAASVNSWVDHATNGMIKEFMQADEVRVDNDLMLLNVVALNASWEVPFNPEETESVNFHFVNGDHPVQMMFKQEQILYANLPDHGCQAVELLYEDGTDLSMVVVLPMKKSSLENLVREFSVALYGKINERLSMERIQLALPKFTMRKKIDAQQLLKNMGLKALFEELDLDLLVRDKSRIGEIRQTTFIKVNEKGTEGAAATETQAVGRAGYPNFYVDHPFLYLIRKRSTKDIIFIGHYSVHEQ</sequence>
<keyword evidence="5" id="KW-0732">Signal</keyword>
<dbReference type="VEuPathDB" id="VectorBase:AALC636_029936"/>
<dbReference type="InterPro" id="IPR023796">
    <property type="entry name" value="Serpin_dom"/>
</dbReference>
<dbReference type="Pfam" id="PF00079">
    <property type="entry name" value="Serpin"/>
    <property type="match status" value="1"/>
</dbReference>
<dbReference type="InterPro" id="IPR023795">
    <property type="entry name" value="Serpin_CS"/>
</dbReference>
<dbReference type="InterPro" id="IPR042185">
    <property type="entry name" value="Serpin_sf_2"/>
</dbReference>
<evidence type="ECO:0000256" key="4">
    <source>
        <dbReference type="RuleBase" id="RU000411"/>
    </source>
</evidence>
<comment type="similarity">
    <text evidence="1 4">Belongs to the serpin family.</text>
</comment>
<evidence type="ECO:0000256" key="2">
    <source>
        <dbReference type="ARBA" id="ARBA00022690"/>
    </source>
</evidence>
<dbReference type="SUPFAM" id="SSF56574">
    <property type="entry name" value="Serpins"/>
    <property type="match status" value="1"/>
</dbReference>
<dbReference type="InterPro" id="IPR042178">
    <property type="entry name" value="Serpin_sf_1"/>
</dbReference>
<dbReference type="CDD" id="cd19599">
    <property type="entry name" value="serpin18-like_insects"/>
    <property type="match status" value="1"/>
</dbReference>
<dbReference type="InterPro" id="IPR036186">
    <property type="entry name" value="Serpin_sf"/>
</dbReference>
<dbReference type="PANTHER" id="PTHR11461:SF211">
    <property type="entry name" value="GH10112P-RELATED"/>
    <property type="match status" value="1"/>
</dbReference>
<dbReference type="AlphaFoldDB" id="A0A1W7R7B4"/>
<dbReference type="PANTHER" id="PTHR11461">
    <property type="entry name" value="SERINE PROTEASE INHIBITOR, SERPIN"/>
    <property type="match status" value="1"/>
</dbReference>
<dbReference type="GO" id="GO:0005615">
    <property type="term" value="C:extracellular space"/>
    <property type="evidence" value="ECO:0007669"/>
    <property type="project" value="InterPro"/>
</dbReference>
<evidence type="ECO:0000259" key="6">
    <source>
        <dbReference type="SMART" id="SM00093"/>
    </source>
</evidence>
<dbReference type="VEuPathDB" id="VectorBase:AALF016011"/>
<keyword evidence="3" id="KW-0722">Serine protease inhibitor</keyword>
<feature type="signal peptide" evidence="5">
    <location>
        <begin position="1"/>
        <end position="17"/>
    </location>
</feature>
<dbReference type="Gene3D" id="2.30.39.10">
    <property type="entry name" value="Alpha-1-antitrypsin, domain 1"/>
    <property type="match status" value="1"/>
</dbReference>
<dbReference type="GO" id="GO:0004867">
    <property type="term" value="F:serine-type endopeptidase inhibitor activity"/>
    <property type="evidence" value="ECO:0007669"/>
    <property type="project" value="UniProtKB-KW"/>
</dbReference>
<dbReference type="PROSITE" id="PS00284">
    <property type="entry name" value="SERPIN"/>
    <property type="match status" value="1"/>
</dbReference>